<dbReference type="Proteomes" id="UP000298781">
    <property type="component" value="Chromosome"/>
</dbReference>
<keyword evidence="2" id="KW-1133">Transmembrane helix</keyword>
<dbReference type="GO" id="GO:0016020">
    <property type="term" value="C:membrane"/>
    <property type="evidence" value="ECO:0007669"/>
    <property type="project" value="InterPro"/>
</dbReference>
<keyword evidence="2" id="KW-0472">Membrane</keyword>
<feature type="compositionally biased region" description="Basic residues" evidence="1">
    <location>
        <begin position="170"/>
        <end position="179"/>
    </location>
</feature>
<keyword evidence="4" id="KW-1185">Reference proteome</keyword>
<dbReference type="RefSeq" id="WP_136962284.1">
    <property type="nucleotide sequence ID" value="NZ_CP039690.1"/>
</dbReference>
<feature type="transmembrane region" description="Helical" evidence="2">
    <location>
        <begin position="87"/>
        <end position="108"/>
    </location>
</feature>
<dbReference type="InterPro" id="IPR008523">
    <property type="entry name" value="DUF805"/>
</dbReference>
<dbReference type="AlphaFoldDB" id="A0A4D7B754"/>
<proteinExistence type="predicted"/>
<dbReference type="KEGG" id="pstg:E8M01_22930"/>
<dbReference type="EMBL" id="CP039690">
    <property type="protein sequence ID" value="QCI66845.1"/>
    <property type="molecule type" value="Genomic_DNA"/>
</dbReference>
<reference evidence="3 4" key="1">
    <citation type="submission" date="2019-04" db="EMBL/GenBank/DDBJ databases">
        <title>Phreatobacter aquaticus sp. nov.</title>
        <authorList>
            <person name="Choi A."/>
        </authorList>
    </citation>
    <scope>NUCLEOTIDE SEQUENCE [LARGE SCALE GENOMIC DNA]</scope>
    <source>
        <strain evidence="3 4">KCTC 52518</strain>
    </source>
</reference>
<organism evidence="3 4">
    <name type="scientific">Phreatobacter stygius</name>
    <dbReference type="NCBI Taxonomy" id="1940610"/>
    <lineage>
        <taxon>Bacteria</taxon>
        <taxon>Pseudomonadati</taxon>
        <taxon>Pseudomonadota</taxon>
        <taxon>Alphaproteobacteria</taxon>
        <taxon>Hyphomicrobiales</taxon>
        <taxon>Phreatobacteraceae</taxon>
        <taxon>Phreatobacter</taxon>
    </lineage>
</organism>
<feature type="region of interest" description="Disordered" evidence="1">
    <location>
        <begin position="160"/>
        <end position="179"/>
    </location>
</feature>
<dbReference type="Pfam" id="PF05656">
    <property type="entry name" value="DUF805"/>
    <property type="match status" value="1"/>
</dbReference>
<feature type="transmembrane region" description="Helical" evidence="2">
    <location>
        <begin position="120"/>
        <end position="137"/>
    </location>
</feature>
<evidence type="ECO:0000313" key="4">
    <source>
        <dbReference type="Proteomes" id="UP000298781"/>
    </source>
</evidence>
<sequence>MPRFLQFGGRMGRLAYLGYSLLIGFGLGFVLALIGMVAAAATGGQVRTLWQVPLPMLALGVVAGIIALWAWLALLTQRLRDLGLPPLPILGLGLAFFFFDQYALVGLLQDMGWPPVGSSSLVGGLVNLLVTLGLLLIPGGAFESDGDDADAAPAFEVSRPRTAPVDRRQPRAHFGLRGR</sequence>
<protein>
    <submittedName>
        <fullName evidence="3">DUF805 domain-containing protein</fullName>
    </submittedName>
</protein>
<gene>
    <name evidence="3" type="ORF">E8M01_22930</name>
</gene>
<evidence type="ECO:0000256" key="1">
    <source>
        <dbReference type="SAM" id="MobiDB-lite"/>
    </source>
</evidence>
<accession>A0A4D7B754</accession>
<evidence type="ECO:0000313" key="3">
    <source>
        <dbReference type="EMBL" id="QCI66845.1"/>
    </source>
</evidence>
<keyword evidence="2" id="KW-0812">Transmembrane</keyword>
<feature type="transmembrane region" description="Helical" evidence="2">
    <location>
        <begin position="21"/>
        <end position="42"/>
    </location>
</feature>
<name>A0A4D7B754_9HYPH</name>
<evidence type="ECO:0000256" key="2">
    <source>
        <dbReference type="SAM" id="Phobius"/>
    </source>
</evidence>
<feature type="transmembrane region" description="Helical" evidence="2">
    <location>
        <begin position="54"/>
        <end position="75"/>
    </location>
</feature>